<evidence type="ECO:0000256" key="3">
    <source>
        <dbReference type="SAM" id="MobiDB-lite"/>
    </source>
</evidence>
<dbReference type="AlphaFoldDB" id="A0A7L7TMW1"/>
<evidence type="ECO:0000256" key="1">
    <source>
        <dbReference type="ARBA" id="ARBA00006295"/>
    </source>
</evidence>
<dbReference type="InterPro" id="IPR050336">
    <property type="entry name" value="Chromosome_partition/occlusion"/>
</dbReference>
<dbReference type="Gene3D" id="1.10.10.2830">
    <property type="match status" value="1"/>
</dbReference>
<dbReference type="PANTHER" id="PTHR33375">
    <property type="entry name" value="CHROMOSOME-PARTITIONING PROTEIN PARB-RELATED"/>
    <property type="match status" value="1"/>
</dbReference>
<dbReference type="Pfam" id="PF02195">
    <property type="entry name" value="ParB_N"/>
    <property type="match status" value="1"/>
</dbReference>
<dbReference type="GO" id="GO:0007059">
    <property type="term" value="P:chromosome segregation"/>
    <property type="evidence" value="ECO:0007669"/>
    <property type="project" value="UniProtKB-KW"/>
</dbReference>
<accession>A0A7L7TMW1</accession>
<evidence type="ECO:0000259" key="4">
    <source>
        <dbReference type="SMART" id="SM00470"/>
    </source>
</evidence>
<dbReference type="RefSeq" id="WP_054076218.1">
    <property type="nucleotide sequence ID" value="NZ_MK569690.1"/>
</dbReference>
<protein>
    <submittedName>
        <fullName evidence="5">Chromosome (Plasmid) partitioning protein ParB</fullName>
    </submittedName>
</protein>
<proteinExistence type="inferred from homology"/>
<sequence length="346" mass="37706">MVKQVRPLGQDRHIPEHNPAAAAPAHIQGVRAPSVLPDKKLDVGLDVILAERGLLNDDTQVKPTAINPPEAAATDAAAGSGALAKSEPDDVLVSLIDPSPYQPRLVIDEVELDLLAVSIREAGELRRPIILRKKSDGRYELVGGERRWRAHLLLGWEKIRARVCELSDAEAKIEALADNQGEAGLSDFELGKAYRSIMNDNPSMSASALARRVGVNQSTVSRCLGFLSLPESIQDYLKKKPRLIGTKNVLKFVELSKRDESVVLQAVSSMSEGKLAQQGAIRWIMDQLNAGKEPARTEPRALYSKARPIGTIKVVKGKIEVSCDHESDAERIATLVAEYLQTVEGI</sequence>
<feature type="region of interest" description="Disordered" evidence="3">
    <location>
        <begin position="1"/>
        <end position="23"/>
    </location>
</feature>
<name>A0A7L7TMW1_PSESF</name>
<evidence type="ECO:0000313" key="5">
    <source>
        <dbReference type="EMBL" id="QOC74189.1"/>
    </source>
</evidence>
<organism evidence="5">
    <name type="scientific">Pseudomonas syringae pv. actinidiae</name>
    <dbReference type="NCBI Taxonomy" id="103796"/>
    <lineage>
        <taxon>Bacteria</taxon>
        <taxon>Pseudomonadati</taxon>
        <taxon>Pseudomonadota</taxon>
        <taxon>Gammaproteobacteria</taxon>
        <taxon>Pseudomonadales</taxon>
        <taxon>Pseudomonadaceae</taxon>
        <taxon>Pseudomonas</taxon>
        <taxon>Pseudomonas syringae</taxon>
    </lineage>
</organism>
<dbReference type="Pfam" id="PF17762">
    <property type="entry name" value="HTH_ParB"/>
    <property type="match status" value="1"/>
</dbReference>
<dbReference type="GO" id="GO:0003677">
    <property type="term" value="F:DNA binding"/>
    <property type="evidence" value="ECO:0007669"/>
    <property type="project" value="InterPro"/>
</dbReference>
<dbReference type="GO" id="GO:0005694">
    <property type="term" value="C:chromosome"/>
    <property type="evidence" value="ECO:0007669"/>
    <property type="project" value="TreeGrafter"/>
</dbReference>
<dbReference type="SUPFAM" id="SSF109709">
    <property type="entry name" value="KorB DNA-binding domain-like"/>
    <property type="match status" value="1"/>
</dbReference>
<keyword evidence="2" id="KW-0159">Chromosome partition</keyword>
<comment type="similarity">
    <text evidence="1">Belongs to the ParB family.</text>
</comment>
<dbReference type="Gene3D" id="3.90.1530.10">
    <property type="entry name" value="Conserved hypothetical protein from pyrococcus furiosus pfu- 392566-001, ParB domain"/>
    <property type="match status" value="1"/>
</dbReference>
<dbReference type="SMART" id="SM00470">
    <property type="entry name" value="ParB"/>
    <property type="match status" value="1"/>
</dbReference>
<dbReference type="InterPro" id="IPR003115">
    <property type="entry name" value="ParB_N"/>
</dbReference>
<dbReference type="NCBIfam" id="TIGR00180">
    <property type="entry name" value="parB_part"/>
    <property type="match status" value="1"/>
</dbReference>
<evidence type="ECO:0000256" key="2">
    <source>
        <dbReference type="ARBA" id="ARBA00022829"/>
    </source>
</evidence>
<dbReference type="InterPro" id="IPR004437">
    <property type="entry name" value="ParB/RepB/Spo0J"/>
</dbReference>
<geneLocation type="plasmid" evidence="5">
    <name>pMG4_1215</name>
</geneLocation>
<keyword evidence="5" id="KW-0614">Plasmid</keyword>
<dbReference type="PANTHER" id="PTHR33375:SF1">
    <property type="entry name" value="CHROMOSOME-PARTITIONING PROTEIN PARB-RELATED"/>
    <property type="match status" value="1"/>
</dbReference>
<dbReference type="SUPFAM" id="SSF110849">
    <property type="entry name" value="ParB/Sulfiredoxin"/>
    <property type="match status" value="1"/>
</dbReference>
<dbReference type="EMBL" id="MK569690">
    <property type="protein sequence ID" value="QOC74189.1"/>
    <property type="molecule type" value="Genomic_DNA"/>
</dbReference>
<feature type="domain" description="ParB-like N-terminal" evidence="4">
    <location>
        <begin position="89"/>
        <end position="180"/>
    </location>
</feature>
<dbReference type="InterPro" id="IPR041468">
    <property type="entry name" value="HTH_ParB/Spo0J"/>
</dbReference>
<dbReference type="InterPro" id="IPR036086">
    <property type="entry name" value="ParB/Sulfiredoxin_sf"/>
</dbReference>
<reference evidence="5" key="1">
    <citation type="submission" date="2019-02" db="EMBL/GenBank/DDBJ databases">
        <authorList>
            <person name="Taiaroa G."/>
            <person name="Butler M."/>
            <person name="Lamont I."/>
            <person name="Black M."/>
            <person name="Poulter J."/>
            <person name="Zhao M."/>
            <person name="Poulter R."/>
        </authorList>
    </citation>
    <scope>NUCLEOTIDE SEQUENCE</scope>
    <source>
        <strain evidence="5">1215</strain>
        <plasmid evidence="5">pMG4_1215</plasmid>
    </source>
</reference>